<dbReference type="AlphaFoldDB" id="A0A3P7DP27"/>
<protein>
    <submittedName>
        <fullName evidence="1">Uncharacterized protein</fullName>
    </submittedName>
</protein>
<name>A0A3P7DP27_WUCBA</name>
<dbReference type="EMBL" id="UYWW01000484">
    <property type="protein sequence ID" value="VDM08596.1"/>
    <property type="molecule type" value="Genomic_DNA"/>
</dbReference>
<dbReference type="OrthoDB" id="10503193at2759"/>
<reference evidence="1 2" key="1">
    <citation type="submission" date="2018-11" db="EMBL/GenBank/DDBJ databases">
        <authorList>
            <consortium name="Pathogen Informatics"/>
        </authorList>
    </citation>
    <scope>NUCLEOTIDE SEQUENCE [LARGE SCALE GENOMIC DNA]</scope>
</reference>
<accession>A0A3P7DP27</accession>
<organism evidence="1 2">
    <name type="scientific">Wuchereria bancrofti</name>
    <dbReference type="NCBI Taxonomy" id="6293"/>
    <lineage>
        <taxon>Eukaryota</taxon>
        <taxon>Metazoa</taxon>
        <taxon>Ecdysozoa</taxon>
        <taxon>Nematoda</taxon>
        <taxon>Chromadorea</taxon>
        <taxon>Rhabditida</taxon>
        <taxon>Spirurina</taxon>
        <taxon>Spiruromorpha</taxon>
        <taxon>Filarioidea</taxon>
        <taxon>Onchocercidae</taxon>
        <taxon>Wuchereria</taxon>
    </lineage>
</organism>
<keyword evidence="2" id="KW-1185">Reference proteome</keyword>
<evidence type="ECO:0000313" key="2">
    <source>
        <dbReference type="Proteomes" id="UP000270924"/>
    </source>
</evidence>
<dbReference type="Proteomes" id="UP000270924">
    <property type="component" value="Unassembled WGS sequence"/>
</dbReference>
<gene>
    <name evidence="1" type="ORF">WBA_LOCUS1982</name>
</gene>
<sequence length="98" mass="11149">MAINNCNWISGIPFDIPEKWNCEVVNKNATLHKLDVHTRTHIRIPAIKHYTNSMYQSFSQTPLSLVSDHAVTTATSSQFSKYLNVRKQMNGIALISIF</sequence>
<proteinExistence type="predicted"/>
<evidence type="ECO:0000313" key="1">
    <source>
        <dbReference type="EMBL" id="VDM08596.1"/>
    </source>
</evidence>
<dbReference type="InParanoid" id="A0A3P7DP27"/>